<dbReference type="KEGG" id="nod:FOH10_26370"/>
<evidence type="ECO:0000313" key="2">
    <source>
        <dbReference type="Proteomes" id="UP000317039"/>
    </source>
</evidence>
<protein>
    <submittedName>
        <fullName evidence="1">WXG100 family type VII secretion target</fullName>
    </submittedName>
</protein>
<dbReference type="AlphaFoldDB" id="A0A516NS45"/>
<gene>
    <name evidence="1" type="ORF">FOH10_26370</name>
</gene>
<evidence type="ECO:0000313" key="1">
    <source>
        <dbReference type="EMBL" id="QDP81723.1"/>
    </source>
</evidence>
<dbReference type="Gene3D" id="1.10.287.1060">
    <property type="entry name" value="ESAT-6-like"/>
    <property type="match status" value="1"/>
</dbReference>
<name>A0A516NS45_9NOCA</name>
<organism evidence="1 2">
    <name type="scientific">Nocardia otitidiscaviarum</name>
    <dbReference type="NCBI Taxonomy" id="1823"/>
    <lineage>
        <taxon>Bacteria</taxon>
        <taxon>Bacillati</taxon>
        <taxon>Actinomycetota</taxon>
        <taxon>Actinomycetes</taxon>
        <taxon>Mycobacteriales</taxon>
        <taxon>Nocardiaceae</taxon>
        <taxon>Nocardia</taxon>
    </lineage>
</organism>
<dbReference type="Proteomes" id="UP000317039">
    <property type="component" value="Chromosome"/>
</dbReference>
<dbReference type="NCBIfam" id="TIGR03930">
    <property type="entry name" value="WXG100_ESAT6"/>
    <property type="match status" value="1"/>
</dbReference>
<dbReference type="SUPFAM" id="SSF140453">
    <property type="entry name" value="EsxAB dimer-like"/>
    <property type="match status" value="1"/>
</dbReference>
<dbReference type="Pfam" id="PF06013">
    <property type="entry name" value="WXG100"/>
    <property type="match status" value="1"/>
</dbReference>
<dbReference type="EMBL" id="CP041695">
    <property type="protein sequence ID" value="QDP81723.1"/>
    <property type="molecule type" value="Genomic_DNA"/>
</dbReference>
<dbReference type="InterPro" id="IPR036689">
    <property type="entry name" value="ESAT-6-like_sf"/>
</dbReference>
<sequence length="122" mass="13416">MYGSSARESKGGTVAGAFEASNELIQAKAQEFKKTHEMLMGQIRQLKADEDAITTGSNWKGGAADAFNAFMERYYFQADRLNDKLMQTAESLIKAGSNYEEHDLDYAAQVKAQVSSLDLPPV</sequence>
<proteinExistence type="predicted"/>
<dbReference type="InterPro" id="IPR010310">
    <property type="entry name" value="T7SS_ESAT-6-like"/>
</dbReference>
<accession>A0A516NS45</accession>
<reference evidence="1 2" key="1">
    <citation type="submission" date="2019-07" db="EMBL/GenBank/DDBJ databases">
        <title>Complete Genome Sequence and Methylome Analysis of Nocardia otitidis-caviarum NEB252.</title>
        <authorList>
            <person name="Fomenkov A."/>
            <person name="Anton B.P."/>
            <person name="Vincze T."/>
            <person name="Roberts R.J."/>
        </authorList>
    </citation>
    <scope>NUCLEOTIDE SEQUENCE [LARGE SCALE GENOMIC DNA]</scope>
    <source>
        <strain evidence="1 2">NEB252</strain>
    </source>
</reference>